<protein>
    <submittedName>
        <fullName evidence="1">Uncharacterized protein</fullName>
    </submittedName>
</protein>
<reference evidence="1 2" key="1">
    <citation type="submission" date="2017-04" db="EMBL/GenBank/DDBJ databases">
        <title>Draft genome sequence of Tuber borchii Vittad., a whitish edible truffle.</title>
        <authorList>
            <consortium name="DOE Joint Genome Institute"/>
            <person name="Murat C."/>
            <person name="Kuo A."/>
            <person name="Barry K.W."/>
            <person name="Clum A."/>
            <person name="Dockter R.B."/>
            <person name="Fauchery L."/>
            <person name="Iotti M."/>
            <person name="Kohler A."/>
            <person name="Labutti K."/>
            <person name="Lindquist E.A."/>
            <person name="Lipzen A."/>
            <person name="Ohm R.A."/>
            <person name="Wang M."/>
            <person name="Grigoriev I.V."/>
            <person name="Zambonelli A."/>
            <person name="Martin F.M."/>
        </authorList>
    </citation>
    <scope>NUCLEOTIDE SEQUENCE [LARGE SCALE GENOMIC DNA]</scope>
    <source>
        <strain evidence="1 2">Tbo3840</strain>
    </source>
</reference>
<dbReference type="AlphaFoldDB" id="A0A2T6ZY65"/>
<keyword evidence="2" id="KW-1185">Reference proteome</keyword>
<gene>
    <name evidence="1" type="ORF">B9Z19DRAFT_1171927</name>
</gene>
<accession>A0A2T6ZY65</accession>
<evidence type="ECO:0000313" key="2">
    <source>
        <dbReference type="Proteomes" id="UP000244722"/>
    </source>
</evidence>
<dbReference type="EMBL" id="NESQ01000065">
    <property type="protein sequence ID" value="PUU80432.1"/>
    <property type="molecule type" value="Genomic_DNA"/>
</dbReference>
<feature type="non-terminal residue" evidence="1">
    <location>
        <position position="74"/>
    </location>
</feature>
<proteinExistence type="predicted"/>
<name>A0A2T6ZY65_TUBBO</name>
<dbReference type="Proteomes" id="UP000244722">
    <property type="component" value="Unassembled WGS sequence"/>
</dbReference>
<organism evidence="1 2">
    <name type="scientific">Tuber borchii</name>
    <name type="common">White truffle</name>
    <dbReference type="NCBI Taxonomy" id="42251"/>
    <lineage>
        <taxon>Eukaryota</taxon>
        <taxon>Fungi</taxon>
        <taxon>Dikarya</taxon>
        <taxon>Ascomycota</taxon>
        <taxon>Pezizomycotina</taxon>
        <taxon>Pezizomycetes</taxon>
        <taxon>Pezizales</taxon>
        <taxon>Tuberaceae</taxon>
        <taxon>Tuber</taxon>
    </lineage>
</organism>
<evidence type="ECO:0000313" key="1">
    <source>
        <dbReference type="EMBL" id="PUU80432.1"/>
    </source>
</evidence>
<sequence length="74" mass="7733">MRKAPGLILRTCSTSSTSAAIFVPLVTGPRYSSGMQHQGAGSKLVSVSFHIIGTTEPCQRTHTNTDGANTLSKA</sequence>
<comment type="caution">
    <text evidence="1">The sequence shown here is derived from an EMBL/GenBank/DDBJ whole genome shotgun (WGS) entry which is preliminary data.</text>
</comment>